<evidence type="ECO:0000256" key="2">
    <source>
        <dbReference type="ARBA" id="ARBA00012438"/>
    </source>
</evidence>
<dbReference type="SUPFAM" id="SSF47384">
    <property type="entry name" value="Homodimeric domain of signal transducing histidine kinase"/>
    <property type="match status" value="1"/>
</dbReference>
<protein>
    <recommendedName>
        <fullName evidence="2">histidine kinase</fullName>
        <ecNumber evidence="2">2.7.13.3</ecNumber>
    </recommendedName>
</protein>
<evidence type="ECO:0000256" key="1">
    <source>
        <dbReference type="ARBA" id="ARBA00000085"/>
    </source>
</evidence>
<dbReference type="PRINTS" id="PR00344">
    <property type="entry name" value="BCTRLSENSOR"/>
</dbReference>
<feature type="modified residue" description="4-aspartylphosphate" evidence="4">
    <location>
        <position position="376"/>
    </location>
</feature>
<dbReference type="InterPro" id="IPR036097">
    <property type="entry name" value="HisK_dim/P_sf"/>
</dbReference>
<dbReference type="SMART" id="SM00388">
    <property type="entry name" value="HisKA"/>
    <property type="match status" value="1"/>
</dbReference>
<dbReference type="PANTHER" id="PTHR43065">
    <property type="entry name" value="SENSOR HISTIDINE KINASE"/>
    <property type="match status" value="1"/>
</dbReference>
<dbReference type="InterPro" id="IPR005467">
    <property type="entry name" value="His_kinase_dom"/>
</dbReference>
<dbReference type="Gene3D" id="3.40.50.2300">
    <property type="match status" value="1"/>
</dbReference>
<dbReference type="GO" id="GO:0005524">
    <property type="term" value="F:ATP binding"/>
    <property type="evidence" value="ECO:0007669"/>
    <property type="project" value="UniProtKB-KW"/>
</dbReference>
<dbReference type="AlphaFoldDB" id="A0A9X4MG52"/>
<name>A0A9X4MG52_9BACT</name>
<evidence type="ECO:0000259" key="5">
    <source>
        <dbReference type="PROSITE" id="PS50109"/>
    </source>
</evidence>
<keyword evidence="7" id="KW-0067">ATP-binding</keyword>
<dbReference type="EMBL" id="JAPHEH010000001">
    <property type="protein sequence ID" value="MDG4475635.1"/>
    <property type="molecule type" value="Genomic_DNA"/>
</dbReference>
<dbReference type="InterPro" id="IPR003661">
    <property type="entry name" value="HisK_dim/P_dom"/>
</dbReference>
<dbReference type="SUPFAM" id="SSF55874">
    <property type="entry name" value="ATPase domain of HSP90 chaperone/DNA topoisomerase II/histidine kinase"/>
    <property type="match status" value="1"/>
</dbReference>
<dbReference type="SUPFAM" id="SSF52172">
    <property type="entry name" value="CheY-like"/>
    <property type="match status" value="1"/>
</dbReference>
<evidence type="ECO:0000256" key="4">
    <source>
        <dbReference type="PROSITE-ProRule" id="PRU00169"/>
    </source>
</evidence>
<dbReference type="Proteomes" id="UP001154240">
    <property type="component" value="Unassembled WGS sequence"/>
</dbReference>
<dbReference type="SMART" id="SM00387">
    <property type="entry name" value="HATPase_c"/>
    <property type="match status" value="1"/>
</dbReference>
<dbReference type="InterPro" id="IPR001789">
    <property type="entry name" value="Sig_transdc_resp-reg_receiver"/>
</dbReference>
<evidence type="ECO:0000313" key="7">
    <source>
        <dbReference type="EMBL" id="MDG4475635.1"/>
    </source>
</evidence>
<evidence type="ECO:0000313" key="8">
    <source>
        <dbReference type="Proteomes" id="UP001154240"/>
    </source>
</evidence>
<dbReference type="Gene3D" id="1.10.287.130">
    <property type="match status" value="1"/>
</dbReference>
<dbReference type="InterPro" id="IPR003594">
    <property type="entry name" value="HATPase_dom"/>
</dbReference>
<dbReference type="Gene3D" id="3.30.565.10">
    <property type="entry name" value="Histidine kinase-like ATPase, C-terminal domain"/>
    <property type="match status" value="1"/>
</dbReference>
<feature type="domain" description="Histidine kinase" evidence="5">
    <location>
        <begin position="81"/>
        <end position="304"/>
    </location>
</feature>
<keyword evidence="8" id="KW-1185">Reference proteome</keyword>
<dbReference type="RefSeq" id="WP_307632608.1">
    <property type="nucleotide sequence ID" value="NZ_JAPHEH010000001.1"/>
</dbReference>
<accession>A0A9X4MG52</accession>
<feature type="domain" description="Response regulatory" evidence="6">
    <location>
        <begin position="325"/>
        <end position="441"/>
    </location>
</feature>
<dbReference type="InterPro" id="IPR004358">
    <property type="entry name" value="Sig_transdc_His_kin-like_C"/>
</dbReference>
<comment type="caution">
    <text evidence="7">The sequence shown here is derived from an EMBL/GenBank/DDBJ whole genome shotgun (WGS) entry which is preliminary data.</text>
</comment>
<evidence type="ECO:0000259" key="6">
    <source>
        <dbReference type="PROSITE" id="PS50110"/>
    </source>
</evidence>
<dbReference type="Pfam" id="PF02518">
    <property type="entry name" value="HATPase_c"/>
    <property type="match status" value="1"/>
</dbReference>
<gene>
    <name evidence="7" type="ORF">OLX77_05605</name>
</gene>
<keyword evidence="7" id="KW-0547">Nucleotide-binding</keyword>
<dbReference type="PROSITE" id="PS50110">
    <property type="entry name" value="RESPONSE_REGULATORY"/>
    <property type="match status" value="1"/>
</dbReference>
<keyword evidence="3 4" id="KW-0597">Phosphoprotein</keyword>
<comment type="catalytic activity">
    <reaction evidence="1">
        <text>ATP + protein L-histidine = ADP + protein N-phospho-L-histidine.</text>
        <dbReference type="EC" id="2.7.13.3"/>
    </reaction>
</comment>
<dbReference type="PANTHER" id="PTHR43065:SF42">
    <property type="entry name" value="TWO-COMPONENT SENSOR PPRA"/>
    <property type="match status" value="1"/>
</dbReference>
<organism evidence="7 8">
    <name type="scientific">Thiovibrio frasassiensis</name>
    <dbReference type="NCBI Taxonomy" id="2984131"/>
    <lineage>
        <taxon>Bacteria</taxon>
        <taxon>Pseudomonadati</taxon>
        <taxon>Thermodesulfobacteriota</taxon>
        <taxon>Desulfobulbia</taxon>
        <taxon>Desulfobulbales</taxon>
        <taxon>Thiovibrionaceae</taxon>
        <taxon>Thiovibrio</taxon>
    </lineage>
</organism>
<dbReference type="InterPro" id="IPR011006">
    <property type="entry name" value="CheY-like_superfamily"/>
</dbReference>
<dbReference type="Pfam" id="PF00072">
    <property type="entry name" value="Response_reg"/>
    <property type="match status" value="1"/>
</dbReference>
<evidence type="ECO:0000256" key="3">
    <source>
        <dbReference type="ARBA" id="ARBA00022553"/>
    </source>
</evidence>
<dbReference type="CDD" id="cd00082">
    <property type="entry name" value="HisKA"/>
    <property type="match status" value="1"/>
</dbReference>
<dbReference type="EC" id="2.7.13.3" evidence="2"/>
<dbReference type="PROSITE" id="PS50109">
    <property type="entry name" value="HIS_KIN"/>
    <property type="match status" value="1"/>
</dbReference>
<dbReference type="GO" id="GO:0000155">
    <property type="term" value="F:phosphorelay sensor kinase activity"/>
    <property type="evidence" value="ECO:0007669"/>
    <property type="project" value="InterPro"/>
</dbReference>
<sequence length="448" mass="49519">MEACASGDPSRMQWEDVPIFRAGEETAYIVARNMSIPGQEMMISTVWDVTDRKRNEAEKEKLQAQLLQSQKMESVGRLAGGVAHDFNNMLQTILGYCDLSLSELEATNPLHENLREIHKAAMRSADLTRQLLAFARKQTVSPKILDLNDTVGGMLKMLQRLLGEDIDLAWLPGHDLWPVKMDPSQLDQILANLAVNARDAIADTGKITIETENVSRDAAYCADHPDCLPGEYVLLAVSDNGCGMDKEILAQIFEPFFTTKEKDKGTGLGLATVYGVVRQNNGFINVYSEPGQGTTFSIYLPSFSSEEVTPTETRLAEEPTGGTETVLLVEDEATLLHLGKTILQRLGYTVLAASTPMAAIELAQEHPGEIHLLITDVVMPEMNGRDLAKRLVSLRPTMHCLFMSGYTANVIAHHGVLDTDIHFIQKPFSIDDLARTARETLRDKKNNP</sequence>
<dbReference type="SMART" id="SM00448">
    <property type="entry name" value="REC"/>
    <property type="match status" value="1"/>
</dbReference>
<reference evidence="7" key="1">
    <citation type="journal article" date="2022" name="bioRxiv">
        <title>Thiovibrio frasassiensisgen. nov., sp. nov., an autotrophic, elemental sulfur disproportionating bacterium isolated from sulfidic karst sediment, and proposal of Thiovibrionaceae fam. nov.</title>
        <authorList>
            <person name="Aronson H."/>
            <person name="Thomas C."/>
            <person name="Bhattacharyya M."/>
            <person name="Eckstein S."/>
            <person name="Jensen S."/>
            <person name="Barco R."/>
            <person name="Macalady J."/>
            <person name="Amend J."/>
        </authorList>
    </citation>
    <scope>NUCLEOTIDE SEQUENCE</scope>
    <source>
        <strain evidence="7">RS19-109</strain>
    </source>
</reference>
<reference evidence="7" key="2">
    <citation type="submission" date="2022-10" db="EMBL/GenBank/DDBJ databases">
        <authorList>
            <person name="Aronson H.S."/>
        </authorList>
    </citation>
    <scope>NUCLEOTIDE SEQUENCE</scope>
    <source>
        <strain evidence="7">RS19-109</strain>
    </source>
</reference>
<proteinExistence type="predicted"/>
<dbReference type="Pfam" id="PF00512">
    <property type="entry name" value="HisKA"/>
    <property type="match status" value="1"/>
</dbReference>
<dbReference type="InterPro" id="IPR036890">
    <property type="entry name" value="HATPase_C_sf"/>
</dbReference>